<dbReference type="Gene3D" id="3.30.450.20">
    <property type="entry name" value="PAS domain"/>
    <property type="match status" value="1"/>
</dbReference>
<dbReference type="CDD" id="cd00130">
    <property type="entry name" value="PAS"/>
    <property type="match status" value="1"/>
</dbReference>
<comment type="subcellular location">
    <subcellularLocation>
        <location evidence="1">Cell inner membrane</location>
        <topology evidence="1">Multi-pass membrane protein</topology>
    </subcellularLocation>
</comment>
<dbReference type="Proteomes" id="UP000028631">
    <property type="component" value="Unassembled WGS sequence"/>
</dbReference>
<evidence type="ECO:0000313" key="16">
    <source>
        <dbReference type="EMBL" id="KFE57435.1"/>
    </source>
</evidence>
<feature type="domain" description="Methyl-accepting transducer" evidence="13">
    <location>
        <begin position="249"/>
        <end position="485"/>
    </location>
</feature>
<keyword evidence="9 11" id="KW-0807">Transducer</keyword>
<protein>
    <submittedName>
        <fullName evidence="16">Chemotaxis protein</fullName>
    </submittedName>
</protein>
<dbReference type="GO" id="GO:0005886">
    <property type="term" value="C:plasma membrane"/>
    <property type="evidence" value="ECO:0007669"/>
    <property type="project" value="UniProtKB-SubCell"/>
</dbReference>
<evidence type="ECO:0000256" key="8">
    <source>
        <dbReference type="ARBA" id="ARBA00023136"/>
    </source>
</evidence>
<dbReference type="PATRIC" id="fig|317.175.peg.778"/>
<comment type="similarity">
    <text evidence="10">Belongs to the methyl-accepting chemotaxis (MCP) protein family.</text>
</comment>
<dbReference type="PROSITE" id="PS50192">
    <property type="entry name" value="T_SNARE"/>
    <property type="match status" value="1"/>
</dbReference>
<dbReference type="PROSITE" id="PS50112">
    <property type="entry name" value="PAS"/>
    <property type="match status" value="1"/>
</dbReference>
<evidence type="ECO:0000256" key="9">
    <source>
        <dbReference type="ARBA" id="ARBA00023224"/>
    </source>
</evidence>
<dbReference type="GO" id="GO:0007165">
    <property type="term" value="P:signal transduction"/>
    <property type="evidence" value="ECO:0007669"/>
    <property type="project" value="UniProtKB-KW"/>
</dbReference>
<dbReference type="SMART" id="SM00283">
    <property type="entry name" value="MA"/>
    <property type="match status" value="1"/>
</dbReference>
<accession>A0A085VPS2</accession>
<keyword evidence="2" id="KW-1003">Cell membrane</keyword>
<evidence type="ECO:0000256" key="3">
    <source>
        <dbReference type="ARBA" id="ARBA00022481"/>
    </source>
</evidence>
<evidence type="ECO:0000259" key="14">
    <source>
        <dbReference type="PROSITE" id="PS50112"/>
    </source>
</evidence>
<dbReference type="NCBIfam" id="TIGR00229">
    <property type="entry name" value="sensory_box"/>
    <property type="match status" value="1"/>
</dbReference>
<gene>
    <name evidence="16" type="ORF">IV01_03685</name>
</gene>
<keyword evidence="5" id="KW-0997">Cell inner membrane</keyword>
<dbReference type="SUPFAM" id="SSF58104">
    <property type="entry name" value="Methyl-accepting chemotaxis protein (MCP) signaling domain"/>
    <property type="match status" value="1"/>
</dbReference>
<evidence type="ECO:0000313" key="17">
    <source>
        <dbReference type="Proteomes" id="UP000028631"/>
    </source>
</evidence>
<evidence type="ECO:0000256" key="10">
    <source>
        <dbReference type="ARBA" id="ARBA00029447"/>
    </source>
</evidence>
<dbReference type="PANTHER" id="PTHR32089">
    <property type="entry name" value="METHYL-ACCEPTING CHEMOTAXIS PROTEIN MCPB"/>
    <property type="match status" value="1"/>
</dbReference>
<keyword evidence="17" id="KW-1185">Reference proteome</keyword>
<evidence type="ECO:0000256" key="1">
    <source>
        <dbReference type="ARBA" id="ARBA00004429"/>
    </source>
</evidence>
<evidence type="ECO:0000256" key="2">
    <source>
        <dbReference type="ARBA" id="ARBA00022475"/>
    </source>
</evidence>
<evidence type="ECO:0000256" key="6">
    <source>
        <dbReference type="ARBA" id="ARBA00022692"/>
    </source>
</evidence>
<evidence type="ECO:0000259" key="13">
    <source>
        <dbReference type="PROSITE" id="PS50111"/>
    </source>
</evidence>
<dbReference type="Pfam" id="PF00015">
    <property type="entry name" value="MCPsignal"/>
    <property type="match status" value="1"/>
</dbReference>
<evidence type="ECO:0000256" key="7">
    <source>
        <dbReference type="ARBA" id="ARBA00022989"/>
    </source>
</evidence>
<feature type="transmembrane region" description="Helical" evidence="12">
    <location>
        <begin position="146"/>
        <end position="166"/>
    </location>
</feature>
<evidence type="ECO:0000256" key="4">
    <source>
        <dbReference type="ARBA" id="ARBA00022500"/>
    </source>
</evidence>
<dbReference type="EMBL" id="JPQU01000018">
    <property type="protein sequence ID" value="KFE57435.1"/>
    <property type="molecule type" value="Genomic_DNA"/>
</dbReference>
<evidence type="ECO:0000259" key="15">
    <source>
        <dbReference type="PROSITE" id="PS50192"/>
    </source>
</evidence>
<organism evidence="16 17">
    <name type="scientific">Pseudomonas syringae</name>
    <dbReference type="NCBI Taxonomy" id="317"/>
    <lineage>
        <taxon>Bacteria</taxon>
        <taxon>Pseudomonadati</taxon>
        <taxon>Pseudomonadota</taxon>
        <taxon>Gammaproteobacteria</taxon>
        <taxon>Pseudomonadales</taxon>
        <taxon>Pseudomonadaceae</taxon>
        <taxon>Pseudomonas</taxon>
    </lineage>
</organism>
<feature type="transmembrane region" description="Helical" evidence="12">
    <location>
        <begin position="172"/>
        <end position="192"/>
    </location>
</feature>
<dbReference type="PANTHER" id="PTHR32089:SF74">
    <property type="entry name" value="METHYL-ACCEPTING CHEMOTAXIS PROTEIN AER"/>
    <property type="match status" value="1"/>
</dbReference>
<keyword evidence="6 12" id="KW-0812">Transmembrane</keyword>
<dbReference type="Gene3D" id="1.10.287.950">
    <property type="entry name" value="Methyl-accepting chemotaxis protein"/>
    <property type="match status" value="1"/>
</dbReference>
<keyword evidence="3" id="KW-0488">Methylation</keyword>
<dbReference type="InterPro" id="IPR004089">
    <property type="entry name" value="MCPsignal_dom"/>
</dbReference>
<keyword evidence="4" id="KW-0145">Chemotaxis</keyword>
<evidence type="ECO:0000256" key="5">
    <source>
        <dbReference type="ARBA" id="ARBA00022519"/>
    </source>
</evidence>
<dbReference type="FunFam" id="3.30.450.20:FF:000046">
    <property type="entry name" value="Aerotaxis sensor receptor"/>
    <property type="match status" value="1"/>
</dbReference>
<reference evidence="16 17" key="1">
    <citation type="submission" date="2014-07" db="EMBL/GenBank/DDBJ databases">
        <title>Draft Genome Sequences of Environmental Pseudomonas syringae strains.</title>
        <authorList>
            <person name="Baltrus D.A."/>
            <person name="Berge O."/>
            <person name="Morris C."/>
        </authorList>
    </citation>
    <scope>NUCLEOTIDE SEQUENCE [LARGE SCALE GENOMIC DNA]</scope>
    <source>
        <strain evidence="16 17">GAW0119</strain>
    </source>
</reference>
<dbReference type="PROSITE" id="PS50111">
    <property type="entry name" value="CHEMOTAXIS_TRANSDUC_2"/>
    <property type="match status" value="1"/>
</dbReference>
<feature type="domain" description="PAS" evidence="14">
    <location>
        <begin position="21"/>
        <end position="60"/>
    </location>
</feature>
<evidence type="ECO:0000256" key="12">
    <source>
        <dbReference type="SAM" id="Phobius"/>
    </source>
</evidence>
<dbReference type="RefSeq" id="WP_032626319.1">
    <property type="nucleotide sequence ID" value="NZ_JPQU01000018.1"/>
</dbReference>
<dbReference type="InterPro" id="IPR000014">
    <property type="entry name" value="PAS"/>
</dbReference>
<sequence>MKMAKHITQTEQTFPVEQRLISATDTKGKITYCNEEFAKISGFSQAELIGSPHNLVRHPDMPAAVFGLMWSYLKAGKSWMGIVKNRCKNGDYYWVSAYVTPILEDGRLVGFESVRVKPTREQVARAEALYARLRAGQKAVTASRHVGAFLSMMAVPAIAAILGVGVNVLFPGLVAQVATAVLFLALGGWAYARFEQQLGSIIRSAPGAFTDPVSALTYSDAYGTNARLEMILISEDARLRTALTRLSDLAAQVSEAAGHSSHLSTQSEHALLEQRAETDLTAAAMTEMAASINEVAKHVQYTATEANTANELAEQGSKVAGSSRDAIQRLAGTVTNISNAVDNLANETQQIMSAAGVIQAIADQTNLLALNAAIEAARAGEQGRGFAVVADEVRALAGKTRESTQQIQAVIESLKKGADEAVSIAKLGISEADKGVAQVIEAQDALQGIREAIARISSMGHQMATASEEQAHVAEDISRQINNVAATFDKSASNANAAVARGAELETTSRGLRALVERFNR</sequence>
<dbReference type="GO" id="GO:0052131">
    <property type="term" value="P:positive aerotaxis"/>
    <property type="evidence" value="ECO:0007669"/>
    <property type="project" value="UniProtKB-ARBA"/>
</dbReference>
<keyword evidence="7 12" id="KW-1133">Transmembrane helix</keyword>
<keyword evidence="8 12" id="KW-0472">Membrane</keyword>
<dbReference type="Pfam" id="PF08447">
    <property type="entry name" value="PAS_3"/>
    <property type="match status" value="1"/>
</dbReference>
<dbReference type="FunFam" id="1.10.287.950:FF:000001">
    <property type="entry name" value="Methyl-accepting chemotaxis sensory transducer"/>
    <property type="match status" value="1"/>
</dbReference>
<dbReference type="CDD" id="cd11386">
    <property type="entry name" value="MCP_signal"/>
    <property type="match status" value="1"/>
</dbReference>
<dbReference type="AlphaFoldDB" id="A0A085VPS2"/>
<comment type="caution">
    <text evidence="16">The sequence shown here is derived from an EMBL/GenBank/DDBJ whole genome shotgun (WGS) entry which is preliminary data.</text>
</comment>
<proteinExistence type="inferred from homology"/>
<dbReference type="InterPro" id="IPR013655">
    <property type="entry name" value="PAS_fold_3"/>
</dbReference>
<feature type="domain" description="T-SNARE coiled-coil homology" evidence="15">
    <location>
        <begin position="436"/>
        <end position="498"/>
    </location>
</feature>
<dbReference type="InterPro" id="IPR000727">
    <property type="entry name" value="T_SNARE_dom"/>
</dbReference>
<dbReference type="SUPFAM" id="SSF55785">
    <property type="entry name" value="PYP-like sensor domain (PAS domain)"/>
    <property type="match status" value="1"/>
</dbReference>
<dbReference type="InterPro" id="IPR035965">
    <property type="entry name" value="PAS-like_dom_sf"/>
</dbReference>
<name>A0A085VPS2_PSESX</name>
<evidence type="ECO:0000256" key="11">
    <source>
        <dbReference type="PROSITE-ProRule" id="PRU00284"/>
    </source>
</evidence>